<dbReference type="PROSITE" id="PS51257">
    <property type="entry name" value="PROKAR_LIPOPROTEIN"/>
    <property type="match status" value="1"/>
</dbReference>
<accession>A0AA35SSQ2</accession>
<name>A0AA35SSQ2_GEOBA</name>
<dbReference type="EC" id="3.1.1.29" evidence="1"/>
<proteinExistence type="inferred from homology"/>
<organism evidence="6 7">
    <name type="scientific">Geodia barretti</name>
    <name type="common">Barrett's horny sponge</name>
    <dbReference type="NCBI Taxonomy" id="519541"/>
    <lineage>
        <taxon>Eukaryota</taxon>
        <taxon>Metazoa</taxon>
        <taxon>Porifera</taxon>
        <taxon>Demospongiae</taxon>
        <taxon>Heteroscleromorpha</taxon>
        <taxon>Tetractinellida</taxon>
        <taxon>Astrophorina</taxon>
        <taxon>Geodiidae</taxon>
        <taxon>Geodia</taxon>
    </lineage>
</organism>
<evidence type="ECO:0000256" key="5">
    <source>
        <dbReference type="SAM" id="Phobius"/>
    </source>
</evidence>
<keyword evidence="5" id="KW-1133">Transmembrane helix</keyword>
<keyword evidence="7" id="KW-1185">Reference proteome</keyword>
<keyword evidence="5" id="KW-0812">Transmembrane</keyword>
<evidence type="ECO:0000256" key="2">
    <source>
        <dbReference type="ARBA" id="ARBA00022801"/>
    </source>
</evidence>
<dbReference type="PANTHER" id="PTHR12649:SF11">
    <property type="entry name" value="PEPTIDYL-TRNA HYDROLASE 2, MITOCHONDRIAL"/>
    <property type="match status" value="1"/>
</dbReference>
<keyword evidence="2 6" id="KW-0378">Hydrolase</keyword>
<feature type="transmembrane region" description="Helical" evidence="5">
    <location>
        <begin position="6"/>
        <end position="26"/>
    </location>
</feature>
<evidence type="ECO:0000313" key="7">
    <source>
        <dbReference type="Proteomes" id="UP001174909"/>
    </source>
</evidence>
<sequence length="157" mass="17662">MEKTTVQLALALSLSLGCGFLLGIVIGSRRRRLLPFYGRQVDNGSSFEYVSGEYKMVLVVRNDLKMGKGKVAAQCAHAASAYKRMMKRDVRLLSVWEDNGQMKVVVKLQMNNHCEYSLLLVLIISHSLTTSFLLDSNKNTAHPTRNHHFSFFNGQPV</sequence>
<evidence type="ECO:0000256" key="1">
    <source>
        <dbReference type="ARBA" id="ARBA00013260"/>
    </source>
</evidence>
<dbReference type="InterPro" id="IPR023476">
    <property type="entry name" value="Pep_tRNA_hydro_II_dom_sf"/>
</dbReference>
<dbReference type="Proteomes" id="UP001174909">
    <property type="component" value="Unassembled WGS sequence"/>
</dbReference>
<keyword evidence="5" id="KW-0472">Membrane</keyword>
<dbReference type="GO" id="GO:0005829">
    <property type="term" value="C:cytosol"/>
    <property type="evidence" value="ECO:0007669"/>
    <property type="project" value="TreeGrafter"/>
</dbReference>
<dbReference type="Gene3D" id="3.40.1490.10">
    <property type="entry name" value="Bit1"/>
    <property type="match status" value="1"/>
</dbReference>
<dbReference type="SUPFAM" id="SSF102462">
    <property type="entry name" value="Peptidyl-tRNA hydrolase II"/>
    <property type="match status" value="1"/>
</dbReference>
<protein>
    <recommendedName>
        <fullName evidence="1">peptidyl-tRNA hydrolase</fullName>
        <ecNumber evidence="1">3.1.1.29</ecNumber>
    </recommendedName>
</protein>
<dbReference type="AlphaFoldDB" id="A0AA35SSQ2"/>
<gene>
    <name evidence="6" type="ORF">GBAR_LOCUS19897</name>
</gene>
<reference evidence="6" key="1">
    <citation type="submission" date="2023-03" db="EMBL/GenBank/DDBJ databases">
        <authorList>
            <person name="Steffen K."/>
            <person name="Cardenas P."/>
        </authorList>
    </citation>
    <scope>NUCLEOTIDE SEQUENCE</scope>
</reference>
<evidence type="ECO:0000256" key="3">
    <source>
        <dbReference type="ARBA" id="ARBA00038050"/>
    </source>
</evidence>
<comment type="catalytic activity">
    <reaction evidence="4">
        <text>an N-acyl-L-alpha-aminoacyl-tRNA + H2O = an N-acyl-L-amino acid + a tRNA + H(+)</text>
        <dbReference type="Rhea" id="RHEA:54448"/>
        <dbReference type="Rhea" id="RHEA-COMP:10123"/>
        <dbReference type="Rhea" id="RHEA-COMP:13883"/>
        <dbReference type="ChEBI" id="CHEBI:15377"/>
        <dbReference type="ChEBI" id="CHEBI:15378"/>
        <dbReference type="ChEBI" id="CHEBI:59874"/>
        <dbReference type="ChEBI" id="CHEBI:78442"/>
        <dbReference type="ChEBI" id="CHEBI:138191"/>
        <dbReference type="EC" id="3.1.1.29"/>
    </reaction>
</comment>
<comment type="caution">
    <text evidence="6">The sequence shown here is derived from an EMBL/GenBank/DDBJ whole genome shotgun (WGS) entry which is preliminary data.</text>
</comment>
<dbReference type="PANTHER" id="PTHR12649">
    <property type="entry name" value="PEPTIDYL-TRNA HYDROLASE 2"/>
    <property type="match status" value="1"/>
</dbReference>
<comment type="similarity">
    <text evidence="3">Belongs to the PTH2 family.</text>
</comment>
<dbReference type="GO" id="GO:0004045">
    <property type="term" value="F:peptidyl-tRNA hydrolase activity"/>
    <property type="evidence" value="ECO:0007669"/>
    <property type="project" value="UniProtKB-EC"/>
</dbReference>
<dbReference type="Pfam" id="PF01981">
    <property type="entry name" value="PTH2"/>
    <property type="match status" value="1"/>
</dbReference>
<evidence type="ECO:0000313" key="6">
    <source>
        <dbReference type="EMBL" id="CAI8035460.1"/>
    </source>
</evidence>
<dbReference type="EMBL" id="CASHTH010002803">
    <property type="protein sequence ID" value="CAI8035460.1"/>
    <property type="molecule type" value="Genomic_DNA"/>
</dbReference>
<dbReference type="InterPro" id="IPR002833">
    <property type="entry name" value="PTH2"/>
</dbReference>
<evidence type="ECO:0000256" key="4">
    <source>
        <dbReference type="ARBA" id="ARBA00048707"/>
    </source>
</evidence>